<dbReference type="EMBL" id="KV429091">
    <property type="protein sequence ID" value="KZT66279.1"/>
    <property type="molecule type" value="Genomic_DNA"/>
</dbReference>
<keyword evidence="1" id="KW-0677">Repeat</keyword>
<name>A0A165MYG4_9APHY</name>
<dbReference type="SUPFAM" id="SSF48403">
    <property type="entry name" value="Ankyrin repeat"/>
    <property type="match status" value="1"/>
</dbReference>
<dbReference type="OrthoDB" id="366390at2759"/>
<dbReference type="PROSITE" id="PS50088">
    <property type="entry name" value="ANK_REPEAT"/>
    <property type="match status" value="2"/>
</dbReference>
<feature type="repeat" description="ANK" evidence="3">
    <location>
        <begin position="163"/>
        <end position="195"/>
    </location>
</feature>
<evidence type="ECO:0000256" key="3">
    <source>
        <dbReference type="PROSITE-ProRule" id="PRU00023"/>
    </source>
</evidence>
<accession>A0A165MYG4</accession>
<evidence type="ECO:0000256" key="2">
    <source>
        <dbReference type="ARBA" id="ARBA00023043"/>
    </source>
</evidence>
<protein>
    <submittedName>
        <fullName evidence="4">Ankyrin</fullName>
    </submittedName>
</protein>
<dbReference type="InterPro" id="IPR002110">
    <property type="entry name" value="Ankyrin_rpt"/>
</dbReference>
<dbReference type="Gene3D" id="1.25.40.20">
    <property type="entry name" value="Ankyrin repeat-containing domain"/>
    <property type="match status" value="1"/>
</dbReference>
<evidence type="ECO:0000313" key="5">
    <source>
        <dbReference type="Proteomes" id="UP000076727"/>
    </source>
</evidence>
<dbReference type="GO" id="GO:0085020">
    <property type="term" value="P:protein K6-linked ubiquitination"/>
    <property type="evidence" value="ECO:0007669"/>
    <property type="project" value="TreeGrafter"/>
</dbReference>
<evidence type="ECO:0000256" key="1">
    <source>
        <dbReference type="ARBA" id="ARBA00022737"/>
    </source>
</evidence>
<dbReference type="PROSITE" id="PS50297">
    <property type="entry name" value="ANK_REP_REGION"/>
    <property type="match status" value="2"/>
</dbReference>
<sequence length="265" mass="28312">MIRGTGVYVSRSVHSINSTSDRVSGSPPSEMCHLPGQRSYDGWELNKKSFMRPKTLEWCMIASCRERHHVRCSSKIHTDPVSSSVSCNRGGIRGYSHRSERDCITTASSSQEALEMAAANGGSLPTETVEFAHRMFDAARTGDTALLSQAIDAGLPANLTNEKGNTLLMLAAYSGHAGLAGTLLSKGADPNRINDNGQSPLAGAVFKNEVEAIRVLMAGGANPRLGTPTAIQTARIFKRDDILEVLGATEEDLKEALPTVPGPPH</sequence>
<dbReference type="PANTHER" id="PTHR24171">
    <property type="entry name" value="ANKYRIN REPEAT DOMAIN-CONTAINING PROTEIN 39-RELATED"/>
    <property type="match status" value="1"/>
</dbReference>
<dbReference type="STRING" id="1314783.A0A165MYG4"/>
<dbReference type="GO" id="GO:0004842">
    <property type="term" value="F:ubiquitin-protein transferase activity"/>
    <property type="evidence" value="ECO:0007669"/>
    <property type="project" value="TreeGrafter"/>
</dbReference>
<keyword evidence="5" id="KW-1185">Reference proteome</keyword>
<dbReference type="Proteomes" id="UP000076727">
    <property type="component" value="Unassembled WGS sequence"/>
</dbReference>
<organism evidence="4 5">
    <name type="scientific">Daedalea quercina L-15889</name>
    <dbReference type="NCBI Taxonomy" id="1314783"/>
    <lineage>
        <taxon>Eukaryota</taxon>
        <taxon>Fungi</taxon>
        <taxon>Dikarya</taxon>
        <taxon>Basidiomycota</taxon>
        <taxon>Agaricomycotina</taxon>
        <taxon>Agaricomycetes</taxon>
        <taxon>Polyporales</taxon>
        <taxon>Fomitopsis</taxon>
    </lineage>
</organism>
<keyword evidence="2 3" id="KW-0040">ANK repeat</keyword>
<dbReference type="InterPro" id="IPR036770">
    <property type="entry name" value="Ankyrin_rpt-contain_sf"/>
</dbReference>
<dbReference type="SMART" id="SM00248">
    <property type="entry name" value="ANK"/>
    <property type="match status" value="2"/>
</dbReference>
<feature type="repeat" description="ANK" evidence="3">
    <location>
        <begin position="196"/>
        <end position="228"/>
    </location>
</feature>
<dbReference type="PANTHER" id="PTHR24171:SF8">
    <property type="entry name" value="BRCA1-ASSOCIATED RING DOMAIN PROTEIN 1"/>
    <property type="match status" value="1"/>
</dbReference>
<dbReference type="Pfam" id="PF12796">
    <property type="entry name" value="Ank_2"/>
    <property type="match status" value="1"/>
</dbReference>
<evidence type="ECO:0000313" key="4">
    <source>
        <dbReference type="EMBL" id="KZT66279.1"/>
    </source>
</evidence>
<dbReference type="AlphaFoldDB" id="A0A165MYG4"/>
<gene>
    <name evidence="4" type="ORF">DAEQUDRAFT_470910</name>
</gene>
<proteinExistence type="predicted"/>
<reference evidence="4 5" key="1">
    <citation type="journal article" date="2016" name="Mol. Biol. Evol.">
        <title>Comparative Genomics of Early-Diverging Mushroom-Forming Fungi Provides Insights into the Origins of Lignocellulose Decay Capabilities.</title>
        <authorList>
            <person name="Nagy L.G."/>
            <person name="Riley R."/>
            <person name="Tritt A."/>
            <person name="Adam C."/>
            <person name="Daum C."/>
            <person name="Floudas D."/>
            <person name="Sun H."/>
            <person name="Yadav J.S."/>
            <person name="Pangilinan J."/>
            <person name="Larsson K.H."/>
            <person name="Matsuura K."/>
            <person name="Barry K."/>
            <person name="Labutti K."/>
            <person name="Kuo R."/>
            <person name="Ohm R.A."/>
            <person name="Bhattacharya S.S."/>
            <person name="Shirouzu T."/>
            <person name="Yoshinaga Y."/>
            <person name="Martin F.M."/>
            <person name="Grigoriev I.V."/>
            <person name="Hibbett D.S."/>
        </authorList>
    </citation>
    <scope>NUCLEOTIDE SEQUENCE [LARGE SCALE GENOMIC DNA]</scope>
    <source>
        <strain evidence="4 5">L-15889</strain>
    </source>
</reference>